<dbReference type="GO" id="GO:0006935">
    <property type="term" value="P:chemotaxis"/>
    <property type="evidence" value="ECO:0007669"/>
    <property type="project" value="UniProtKB-UniRule"/>
</dbReference>
<comment type="similarity">
    <text evidence="3">Belongs to the CheD family.</text>
</comment>
<dbReference type="EC" id="3.5.1.44" evidence="3"/>
<organism evidence="4 5">
    <name type="scientific">Halococcoides cellulosivorans</name>
    <dbReference type="NCBI Taxonomy" id="1679096"/>
    <lineage>
        <taxon>Archaea</taxon>
        <taxon>Methanobacteriati</taxon>
        <taxon>Methanobacteriota</taxon>
        <taxon>Stenosarchaea group</taxon>
        <taxon>Halobacteria</taxon>
        <taxon>Halobacteriales</taxon>
        <taxon>Haloarculaceae</taxon>
        <taxon>Halococcoides</taxon>
    </lineage>
</organism>
<evidence type="ECO:0000313" key="5">
    <source>
        <dbReference type="Proteomes" id="UP000244727"/>
    </source>
</evidence>
<dbReference type="KEGG" id="harc:HARCEL1_04660"/>
<keyword evidence="5" id="KW-1185">Reference proteome</keyword>
<evidence type="ECO:0000313" key="4">
    <source>
        <dbReference type="EMBL" id="AWB27046.1"/>
    </source>
</evidence>
<proteinExistence type="inferred from homology"/>
<dbReference type="EMBL" id="CP028858">
    <property type="protein sequence ID" value="AWB27046.1"/>
    <property type="molecule type" value="Genomic_DNA"/>
</dbReference>
<dbReference type="CDD" id="cd16352">
    <property type="entry name" value="CheD"/>
    <property type="match status" value="1"/>
</dbReference>
<keyword evidence="1 3" id="KW-0145">Chemotaxis</keyword>
<dbReference type="InterPro" id="IPR005659">
    <property type="entry name" value="Chemorcpt_Glu_NH3ase_CheD"/>
</dbReference>
<evidence type="ECO:0000256" key="2">
    <source>
        <dbReference type="ARBA" id="ARBA00022801"/>
    </source>
</evidence>
<dbReference type="GeneID" id="36511773"/>
<comment type="catalytic activity">
    <reaction evidence="3">
        <text>L-glutaminyl-[protein] + H2O = L-glutamyl-[protein] + NH4(+)</text>
        <dbReference type="Rhea" id="RHEA:16441"/>
        <dbReference type="Rhea" id="RHEA-COMP:10207"/>
        <dbReference type="Rhea" id="RHEA-COMP:10208"/>
        <dbReference type="ChEBI" id="CHEBI:15377"/>
        <dbReference type="ChEBI" id="CHEBI:28938"/>
        <dbReference type="ChEBI" id="CHEBI:29973"/>
        <dbReference type="ChEBI" id="CHEBI:30011"/>
        <dbReference type="EC" id="3.5.1.44"/>
    </reaction>
</comment>
<reference evidence="4 5" key="1">
    <citation type="submission" date="2018-04" db="EMBL/GenBank/DDBJ databases">
        <title>Halococcoides cellulosivorans gen. nov., sp. nov., an extremely halophilic cellulose-utilizing haloarchaeon from hypersaline lakes.</title>
        <authorList>
            <person name="Sorokin D.Y."/>
            <person name="Toshchakov S.V."/>
            <person name="Samarov N.I."/>
            <person name="Korzhenkov A."/>
            <person name="Kublanov I.V."/>
        </authorList>
    </citation>
    <scope>NUCLEOTIDE SEQUENCE [LARGE SCALE GENOMIC DNA]</scope>
    <source>
        <strain evidence="4 5">HArcel1</strain>
    </source>
</reference>
<dbReference type="SUPFAM" id="SSF64438">
    <property type="entry name" value="CNF1/YfiH-like putative cysteine hydrolases"/>
    <property type="match status" value="1"/>
</dbReference>
<protein>
    <recommendedName>
        <fullName evidence="3">Probable chemoreceptor glutamine deamidase CheD</fullName>
        <ecNumber evidence="3">3.5.1.44</ecNumber>
    </recommendedName>
</protein>
<accession>A0A2R4WZR2</accession>
<dbReference type="InterPro" id="IPR011324">
    <property type="entry name" value="Cytotoxic_necrot_fac-like_cat"/>
</dbReference>
<dbReference type="AlphaFoldDB" id="A0A2R4WZR2"/>
<gene>
    <name evidence="3" type="primary">cheD</name>
    <name evidence="4" type="ORF">HARCEL1_04660</name>
</gene>
<dbReference type="Proteomes" id="UP000244727">
    <property type="component" value="Chromosome"/>
</dbReference>
<keyword evidence="2 3" id="KW-0378">Hydrolase</keyword>
<name>A0A2R4WZR2_9EURY</name>
<dbReference type="RefSeq" id="WP_108381415.1">
    <property type="nucleotide sequence ID" value="NZ_CP028858.1"/>
</dbReference>
<dbReference type="PANTHER" id="PTHR35147">
    <property type="entry name" value="CHEMORECEPTOR GLUTAMINE DEAMIDASE CHED-RELATED"/>
    <property type="match status" value="1"/>
</dbReference>
<dbReference type="GO" id="GO:0050568">
    <property type="term" value="F:protein-glutamine glutaminase activity"/>
    <property type="evidence" value="ECO:0007669"/>
    <property type="project" value="UniProtKB-UniRule"/>
</dbReference>
<evidence type="ECO:0000256" key="1">
    <source>
        <dbReference type="ARBA" id="ARBA00022500"/>
    </source>
</evidence>
<dbReference type="InterPro" id="IPR038592">
    <property type="entry name" value="CheD-like_sf"/>
</dbReference>
<dbReference type="Pfam" id="PF03975">
    <property type="entry name" value="CheD"/>
    <property type="match status" value="1"/>
</dbReference>
<comment type="function">
    <text evidence="3">Probably deamidates glutamine residues to glutamate on methyl-accepting chemotaxis receptors (MCPs), playing an important role in chemotaxis.</text>
</comment>
<dbReference type="HAMAP" id="MF_01440">
    <property type="entry name" value="CheD"/>
    <property type="match status" value="1"/>
</dbReference>
<dbReference type="PANTHER" id="PTHR35147:SF1">
    <property type="entry name" value="CHEMORECEPTOR GLUTAMINE DEAMIDASE CHED-RELATED"/>
    <property type="match status" value="1"/>
</dbReference>
<evidence type="ECO:0000256" key="3">
    <source>
        <dbReference type="HAMAP-Rule" id="MF_01440"/>
    </source>
</evidence>
<dbReference type="Gene3D" id="3.30.1330.200">
    <property type="match status" value="1"/>
</dbReference>
<sequence length="170" mass="17342">MKVYDSTRTTGQETTPDRLAVGIAEYAVGTGEAVLTTSGLGSCVGIAIYDRPGGVGGLLHAMLPHAEDGTNGAPAKYVDAGVEALLAELASAGADRDALDAKIAGGSDMLDFSGDSIGSRNVAAARETLERVDVPIVAEDAGGDQGRSLRFALAEGVLEVKSAREDPLRL</sequence>